<feature type="region of interest" description="Disordered" evidence="1">
    <location>
        <begin position="1"/>
        <end position="112"/>
    </location>
</feature>
<evidence type="ECO:0000256" key="1">
    <source>
        <dbReference type="SAM" id="MobiDB-lite"/>
    </source>
</evidence>
<feature type="compositionally biased region" description="Basic and acidic residues" evidence="1">
    <location>
        <begin position="97"/>
        <end position="112"/>
    </location>
</feature>
<feature type="compositionally biased region" description="Basic and acidic residues" evidence="1">
    <location>
        <begin position="43"/>
        <end position="69"/>
    </location>
</feature>
<comment type="caution">
    <text evidence="2">The sequence shown here is derived from an EMBL/GenBank/DDBJ whole genome shotgun (WGS) entry which is preliminary data.</text>
</comment>
<organism evidence="2 3">
    <name type="scientific">Dunaliella salina</name>
    <name type="common">Green alga</name>
    <name type="synonym">Protococcus salinus</name>
    <dbReference type="NCBI Taxonomy" id="3046"/>
    <lineage>
        <taxon>Eukaryota</taxon>
        <taxon>Viridiplantae</taxon>
        <taxon>Chlorophyta</taxon>
        <taxon>core chlorophytes</taxon>
        <taxon>Chlorophyceae</taxon>
        <taxon>CS clade</taxon>
        <taxon>Chlamydomonadales</taxon>
        <taxon>Dunaliellaceae</taxon>
        <taxon>Dunaliella</taxon>
    </lineage>
</organism>
<feature type="compositionally biased region" description="Basic and acidic residues" evidence="1">
    <location>
        <begin position="1"/>
        <end position="11"/>
    </location>
</feature>
<name>A0ABQ7FTB2_DUNSA</name>
<keyword evidence="3" id="KW-1185">Reference proteome</keyword>
<evidence type="ECO:0000313" key="2">
    <source>
        <dbReference type="EMBL" id="KAF5825678.1"/>
    </source>
</evidence>
<dbReference type="EMBL" id="MU072225">
    <property type="protein sequence ID" value="KAF5825678.1"/>
    <property type="molecule type" value="Genomic_DNA"/>
</dbReference>
<accession>A0ABQ7FTB2</accession>
<protein>
    <submittedName>
        <fullName evidence="2">Uncharacterized protein</fullName>
    </submittedName>
</protein>
<dbReference type="Proteomes" id="UP000815325">
    <property type="component" value="Unassembled WGS sequence"/>
</dbReference>
<gene>
    <name evidence="2" type="ORF">DUNSADRAFT_7639</name>
</gene>
<sequence>MGKRKRAEEKKGRKKHCKTQELSTIAGVGGVLARSRLAPSRKRPQDKPDDDGERSSSEEQTDSGDKDYAQDEEESSDDEVEYGRQVCDPPGPPVPPADRHADSQGPVSRKEMRTVLRVCQKTQDLSKKLDRLSLQVEDGEVAKPVVTLSQVAFASAKIQKRLSDGSDRALCEPDYDLFLAEGQRIMAEARDCNYKEVDGCIFLPWLTIVLSLYCCKLIQVKVRGCFPLHFFFHIG</sequence>
<proteinExistence type="predicted"/>
<evidence type="ECO:0000313" key="3">
    <source>
        <dbReference type="Proteomes" id="UP000815325"/>
    </source>
</evidence>
<reference evidence="2" key="1">
    <citation type="submission" date="2017-08" db="EMBL/GenBank/DDBJ databases">
        <authorList>
            <person name="Polle J.E."/>
            <person name="Barry K."/>
            <person name="Cushman J."/>
            <person name="Schmutz J."/>
            <person name="Tran D."/>
            <person name="Hathwaick L.T."/>
            <person name="Yim W.C."/>
            <person name="Jenkins J."/>
            <person name="Mckie-Krisberg Z.M."/>
            <person name="Prochnik S."/>
            <person name="Lindquist E."/>
            <person name="Dockter R.B."/>
            <person name="Adam C."/>
            <person name="Molina H."/>
            <person name="Bunkerborg J."/>
            <person name="Jin E."/>
            <person name="Buchheim M."/>
            <person name="Magnuson J."/>
        </authorList>
    </citation>
    <scope>NUCLEOTIDE SEQUENCE</scope>
    <source>
        <strain evidence="2">CCAP 19/18</strain>
    </source>
</reference>
<feature type="compositionally biased region" description="Acidic residues" evidence="1">
    <location>
        <begin position="70"/>
        <end position="80"/>
    </location>
</feature>